<dbReference type="GO" id="GO:0000049">
    <property type="term" value="F:tRNA binding"/>
    <property type="evidence" value="ECO:0007669"/>
    <property type="project" value="TreeGrafter"/>
</dbReference>
<dbReference type="InterPro" id="IPR017945">
    <property type="entry name" value="DHBP_synth_RibB-like_a/b_dom"/>
</dbReference>
<comment type="similarity">
    <text evidence="2">Belongs to the SUA5 family.</text>
</comment>
<proteinExistence type="inferred from homology"/>
<evidence type="ECO:0000256" key="10">
    <source>
        <dbReference type="ARBA" id="ARBA00029774"/>
    </source>
</evidence>
<dbReference type="GO" id="GO:0006450">
    <property type="term" value="P:regulation of translational fidelity"/>
    <property type="evidence" value="ECO:0007669"/>
    <property type="project" value="TreeGrafter"/>
</dbReference>
<reference evidence="13" key="1">
    <citation type="journal article" date="2023" name="Nat. Microbiol.">
        <title>Enrichment and characterization of a nitric oxide-reducing microbial community in a continuous bioreactor.</title>
        <authorList>
            <person name="Garrido-Amador P."/>
            <person name="Stortenbeker N."/>
            <person name="Wessels H.J.C.T."/>
            <person name="Speth D.R."/>
            <person name="Garcia-Heredia I."/>
            <person name="Kartal B."/>
        </authorList>
    </citation>
    <scope>NUCLEOTIDE SEQUENCE</scope>
    <source>
        <strain evidence="13">MAG1</strain>
    </source>
</reference>
<dbReference type="EMBL" id="CP107246">
    <property type="protein sequence ID" value="WIM06933.1"/>
    <property type="molecule type" value="Genomic_DNA"/>
</dbReference>
<dbReference type="GO" id="GO:0061710">
    <property type="term" value="F:L-threonylcarbamoyladenylate synthase"/>
    <property type="evidence" value="ECO:0007669"/>
    <property type="project" value="UniProtKB-EC"/>
</dbReference>
<comment type="catalytic activity">
    <reaction evidence="11">
        <text>L-threonine + hydrogencarbonate + ATP = L-threonylcarbamoyladenylate + diphosphate + H2O</text>
        <dbReference type="Rhea" id="RHEA:36407"/>
        <dbReference type="ChEBI" id="CHEBI:15377"/>
        <dbReference type="ChEBI" id="CHEBI:17544"/>
        <dbReference type="ChEBI" id="CHEBI:30616"/>
        <dbReference type="ChEBI" id="CHEBI:33019"/>
        <dbReference type="ChEBI" id="CHEBI:57926"/>
        <dbReference type="ChEBI" id="CHEBI:73682"/>
        <dbReference type="EC" id="2.7.7.87"/>
    </reaction>
</comment>
<dbReference type="PANTHER" id="PTHR17490:SF16">
    <property type="entry name" value="THREONYLCARBAMOYL-AMP SYNTHASE"/>
    <property type="match status" value="1"/>
</dbReference>
<dbReference type="EC" id="2.7.7.87" evidence="3"/>
<dbReference type="PROSITE" id="PS51163">
    <property type="entry name" value="YRDC"/>
    <property type="match status" value="1"/>
</dbReference>
<evidence type="ECO:0000256" key="3">
    <source>
        <dbReference type="ARBA" id="ARBA00012584"/>
    </source>
</evidence>
<evidence type="ECO:0000256" key="1">
    <source>
        <dbReference type="ARBA" id="ARBA00004496"/>
    </source>
</evidence>
<keyword evidence="9" id="KW-0067">ATP-binding</keyword>
<dbReference type="GO" id="GO:0005524">
    <property type="term" value="F:ATP binding"/>
    <property type="evidence" value="ECO:0007669"/>
    <property type="project" value="UniProtKB-KW"/>
</dbReference>
<evidence type="ECO:0000313" key="13">
    <source>
        <dbReference type="EMBL" id="WIM06933.1"/>
    </source>
</evidence>
<dbReference type="NCBIfam" id="TIGR00057">
    <property type="entry name" value="L-threonylcarbamoyladenylate synthase"/>
    <property type="match status" value="1"/>
</dbReference>
<dbReference type="KEGG" id="npv:OHM77_06615"/>
<dbReference type="AlphaFoldDB" id="A0AA49FN65"/>
<feature type="domain" description="YrdC-like" evidence="12">
    <location>
        <begin position="1"/>
        <end position="187"/>
    </location>
</feature>
<dbReference type="InterPro" id="IPR050156">
    <property type="entry name" value="TC-AMP_synthase_SUA5"/>
</dbReference>
<protein>
    <recommendedName>
        <fullName evidence="10">L-threonylcarbamoyladenylate synthase</fullName>
        <ecNumber evidence="3">2.7.7.87</ecNumber>
    </recommendedName>
    <alternativeName>
        <fullName evidence="10">L-threonylcarbamoyladenylate synthase</fullName>
    </alternativeName>
</protein>
<keyword evidence="7 13" id="KW-0548">Nucleotidyltransferase</keyword>
<dbReference type="PANTHER" id="PTHR17490">
    <property type="entry name" value="SUA5"/>
    <property type="match status" value="1"/>
</dbReference>
<evidence type="ECO:0000256" key="2">
    <source>
        <dbReference type="ARBA" id="ARBA00007663"/>
    </source>
</evidence>
<evidence type="ECO:0000256" key="6">
    <source>
        <dbReference type="ARBA" id="ARBA00022694"/>
    </source>
</evidence>
<accession>A0AA49FN65</accession>
<sequence length="208" mass="21417">MSDIERAVALLRQGELVAFPTETVYGLGADASNSAAVAKIFAAKGRPQDRPLAVLLQDSGQAAHWARDIPEAFWKLARTYWPGPLTIVLKRAPGVSDALTAGLDTIGLRVPNHPLALALLNTFGGAIAATSANRSGDASPTTAQAVHEALGATVRLILDGGLCAIGIESTVLDLSGTRPRILRAGAIGAANLADVFGEMPCTDGATTL</sequence>
<keyword evidence="6" id="KW-0819">tRNA processing</keyword>
<evidence type="ECO:0000256" key="5">
    <source>
        <dbReference type="ARBA" id="ARBA00022679"/>
    </source>
</evidence>
<evidence type="ECO:0000256" key="11">
    <source>
        <dbReference type="ARBA" id="ARBA00048366"/>
    </source>
</evidence>
<keyword evidence="4" id="KW-0963">Cytoplasm</keyword>
<dbReference type="GO" id="GO:0003725">
    <property type="term" value="F:double-stranded RNA binding"/>
    <property type="evidence" value="ECO:0007669"/>
    <property type="project" value="InterPro"/>
</dbReference>
<dbReference type="Proteomes" id="UP001234916">
    <property type="component" value="Chromosome"/>
</dbReference>
<keyword evidence="8" id="KW-0547">Nucleotide-binding</keyword>
<comment type="subcellular location">
    <subcellularLocation>
        <location evidence="1">Cytoplasm</location>
    </subcellularLocation>
</comment>
<dbReference type="GO" id="GO:0008033">
    <property type="term" value="P:tRNA processing"/>
    <property type="evidence" value="ECO:0007669"/>
    <property type="project" value="UniProtKB-KW"/>
</dbReference>
<dbReference type="Pfam" id="PF01300">
    <property type="entry name" value="Sua5_yciO_yrdC"/>
    <property type="match status" value="1"/>
</dbReference>
<keyword evidence="5 13" id="KW-0808">Transferase</keyword>
<evidence type="ECO:0000256" key="8">
    <source>
        <dbReference type="ARBA" id="ARBA00022741"/>
    </source>
</evidence>
<dbReference type="GO" id="GO:0005737">
    <property type="term" value="C:cytoplasm"/>
    <property type="evidence" value="ECO:0007669"/>
    <property type="project" value="UniProtKB-SubCell"/>
</dbReference>
<name>A0AA49FN65_9PROT</name>
<organism evidence="13">
    <name type="scientific">Candidatus Nitricoxidivorans perseverans</name>
    <dbReference type="NCBI Taxonomy" id="2975601"/>
    <lineage>
        <taxon>Bacteria</taxon>
        <taxon>Pseudomonadati</taxon>
        <taxon>Pseudomonadota</taxon>
        <taxon>Betaproteobacteria</taxon>
        <taxon>Nitrosomonadales</taxon>
        <taxon>Sterolibacteriaceae</taxon>
        <taxon>Candidatus Nitricoxidivorans</taxon>
    </lineage>
</organism>
<evidence type="ECO:0000256" key="4">
    <source>
        <dbReference type="ARBA" id="ARBA00022490"/>
    </source>
</evidence>
<gene>
    <name evidence="13" type="ORF">OHM77_06615</name>
</gene>
<evidence type="ECO:0000259" key="12">
    <source>
        <dbReference type="PROSITE" id="PS51163"/>
    </source>
</evidence>
<evidence type="ECO:0000256" key="9">
    <source>
        <dbReference type="ARBA" id="ARBA00022840"/>
    </source>
</evidence>
<dbReference type="InterPro" id="IPR006070">
    <property type="entry name" value="Sua5-like_dom"/>
</dbReference>
<dbReference type="SUPFAM" id="SSF55821">
    <property type="entry name" value="YrdC/RibB"/>
    <property type="match status" value="1"/>
</dbReference>
<dbReference type="Gene3D" id="3.90.870.10">
    <property type="entry name" value="DHBP synthase"/>
    <property type="match status" value="1"/>
</dbReference>
<evidence type="ECO:0000256" key="7">
    <source>
        <dbReference type="ARBA" id="ARBA00022695"/>
    </source>
</evidence>